<dbReference type="PROSITE" id="PS50994">
    <property type="entry name" value="INTEGRASE"/>
    <property type="match status" value="1"/>
</dbReference>
<gene>
    <name evidence="4" type="ORF">WMSIL1_LOCUS8303</name>
</gene>
<dbReference type="InterPro" id="IPR001584">
    <property type="entry name" value="Integrase_cat-core"/>
</dbReference>
<evidence type="ECO:0000256" key="2">
    <source>
        <dbReference type="SAM" id="MobiDB-lite"/>
    </source>
</evidence>
<dbReference type="Pfam" id="PF17919">
    <property type="entry name" value="RT_RNaseH_2"/>
    <property type="match status" value="1"/>
</dbReference>
<feature type="compositionally biased region" description="Polar residues" evidence="2">
    <location>
        <begin position="191"/>
        <end position="200"/>
    </location>
</feature>
<evidence type="ECO:0000313" key="4">
    <source>
        <dbReference type="EMBL" id="VUZ49044.1"/>
    </source>
</evidence>
<dbReference type="InterPro" id="IPR036397">
    <property type="entry name" value="RNaseH_sf"/>
</dbReference>
<dbReference type="GO" id="GO:0003676">
    <property type="term" value="F:nucleic acid binding"/>
    <property type="evidence" value="ECO:0007669"/>
    <property type="project" value="InterPro"/>
</dbReference>
<proteinExistence type="predicted"/>
<accession>A0A564YR69</accession>
<dbReference type="EMBL" id="CABIJS010000322">
    <property type="protein sequence ID" value="VUZ49044.1"/>
    <property type="molecule type" value="Genomic_DNA"/>
</dbReference>
<dbReference type="GO" id="GO:0003824">
    <property type="term" value="F:catalytic activity"/>
    <property type="evidence" value="ECO:0007669"/>
    <property type="project" value="UniProtKB-KW"/>
</dbReference>
<dbReference type="AlphaFoldDB" id="A0A564YR69"/>
<dbReference type="InterPro" id="IPR043502">
    <property type="entry name" value="DNA/RNA_pol_sf"/>
</dbReference>
<keyword evidence="5" id="KW-1185">Reference proteome</keyword>
<dbReference type="InterPro" id="IPR041577">
    <property type="entry name" value="RT_RNaseH_2"/>
</dbReference>
<protein>
    <recommendedName>
        <fullName evidence="3">Integrase catalytic domain-containing protein</fullName>
    </recommendedName>
</protein>
<feature type="region of interest" description="Disordered" evidence="2">
    <location>
        <begin position="166"/>
        <end position="200"/>
    </location>
</feature>
<dbReference type="Gene3D" id="3.30.420.10">
    <property type="entry name" value="Ribonuclease H-like superfamily/Ribonuclease H"/>
    <property type="match status" value="1"/>
</dbReference>
<dbReference type="InterPro" id="IPR050951">
    <property type="entry name" value="Retrovirus_Pol_polyprotein"/>
</dbReference>
<evidence type="ECO:0000313" key="5">
    <source>
        <dbReference type="Proteomes" id="UP000321570"/>
    </source>
</evidence>
<feature type="domain" description="Integrase catalytic" evidence="3">
    <location>
        <begin position="5"/>
        <end position="180"/>
    </location>
</feature>
<name>A0A564YR69_HYMDI</name>
<dbReference type="PANTHER" id="PTHR37984:SF5">
    <property type="entry name" value="PROTEIN NYNRIN-LIKE"/>
    <property type="match status" value="1"/>
</dbReference>
<reference evidence="4 5" key="1">
    <citation type="submission" date="2019-07" db="EMBL/GenBank/DDBJ databases">
        <authorList>
            <person name="Jastrzebski P J."/>
            <person name="Paukszto L."/>
            <person name="Jastrzebski P J."/>
        </authorList>
    </citation>
    <scope>NUCLEOTIDE SEQUENCE [LARGE SCALE GENOMIC DNA]</scope>
    <source>
        <strain evidence="4 5">WMS-il1</strain>
    </source>
</reference>
<evidence type="ECO:0000259" key="3">
    <source>
        <dbReference type="PROSITE" id="PS50994"/>
    </source>
</evidence>
<sequence>MLTSDMLLPHYNPTLAADGSNHGVGTVISHVFPNDSKKTVAYASQTLTIGSNNCSQIKEQIMGIIFAVKGSILRSIHYHTNRYCKSNYTNATDNSTQFSSALFQDFYWSHNITHLYNLSCHLQSNDQIERFIGALKEALHRSRWEGKAEGVLDVFLLMYRTTRHPTLNNHSPTETPTGQKSGTIHNALPPKNSTFSNSSSCPVKTLATGTAVYMRDHQ</sequence>
<organism evidence="4 5">
    <name type="scientific">Hymenolepis diminuta</name>
    <name type="common">Rat tapeworm</name>
    <dbReference type="NCBI Taxonomy" id="6216"/>
    <lineage>
        <taxon>Eukaryota</taxon>
        <taxon>Metazoa</taxon>
        <taxon>Spiralia</taxon>
        <taxon>Lophotrochozoa</taxon>
        <taxon>Platyhelminthes</taxon>
        <taxon>Cestoda</taxon>
        <taxon>Eucestoda</taxon>
        <taxon>Cyclophyllidea</taxon>
        <taxon>Hymenolepididae</taxon>
        <taxon>Hymenolepis</taxon>
    </lineage>
</organism>
<dbReference type="PANTHER" id="PTHR37984">
    <property type="entry name" value="PROTEIN CBG26694"/>
    <property type="match status" value="1"/>
</dbReference>
<evidence type="ECO:0000256" key="1">
    <source>
        <dbReference type="ARBA" id="ARBA00023268"/>
    </source>
</evidence>
<keyword evidence="1" id="KW-0511">Multifunctional enzyme</keyword>
<dbReference type="InterPro" id="IPR012337">
    <property type="entry name" value="RNaseH-like_sf"/>
</dbReference>
<dbReference type="SUPFAM" id="SSF56672">
    <property type="entry name" value="DNA/RNA polymerases"/>
    <property type="match status" value="1"/>
</dbReference>
<dbReference type="Proteomes" id="UP000321570">
    <property type="component" value="Unassembled WGS sequence"/>
</dbReference>
<feature type="compositionally biased region" description="Polar residues" evidence="2">
    <location>
        <begin position="166"/>
        <end position="184"/>
    </location>
</feature>
<dbReference type="SUPFAM" id="SSF53098">
    <property type="entry name" value="Ribonuclease H-like"/>
    <property type="match status" value="1"/>
</dbReference>
<dbReference type="GO" id="GO:0015074">
    <property type="term" value="P:DNA integration"/>
    <property type="evidence" value="ECO:0007669"/>
    <property type="project" value="InterPro"/>
</dbReference>